<keyword evidence="3" id="KW-1003">Cell membrane</keyword>
<dbReference type="AlphaFoldDB" id="A0A7S8CBD3"/>
<organism evidence="9 10">
    <name type="scientific">Mangrovibacillus cuniculi</name>
    <dbReference type="NCBI Taxonomy" id="2593652"/>
    <lineage>
        <taxon>Bacteria</taxon>
        <taxon>Bacillati</taxon>
        <taxon>Bacillota</taxon>
        <taxon>Bacilli</taxon>
        <taxon>Bacillales</taxon>
        <taxon>Bacillaceae</taxon>
        <taxon>Mangrovibacillus</taxon>
    </lineage>
</organism>
<dbReference type="RefSeq" id="WP_239674398.1">
    <property type="nucleotide sequence ID" value="NZ_CP049742.1"/>
</dbReference>
<feature type="domain" description="Type II secretion system protein GspF" evidence="8">
    <location>
        <begin position="209"/>
        <end position="330"/>
    </location>
</feature>
<feature type="transmembrane region" description="Helical" evidence="7">
    <location>
        <begin position="312"/>
        <end position="333"/>
    </location>
</feature>
<accession>A0A7S8CBD3</accession>
<evidence type="ECO:0000256" key="6">
    <source>
        <dbReference type="ARBA" id="ARBA00023136"/>
    </source>
</evidence>
<dbReference type="InterPro" id="IPR042094">
    <property type="entry name" value="T2SS_GspF_sf"/>
</dbReference>
<feature type="transmembrane region" description="Helical" evidence="7">
    <location>
        <begin position="153"/>
        <end position="175"/>
    </location>
</feature>
<dbReference type="GO" id="GO:0005886">
    <property type="term" value="C:plasma membrane"/>
    <property type="evidence" value="ECO:0007669"/>
    <property type="project" value="UniProtKB-SubCell"/>
</dbReference>
<comment type="subcellular location">
    <subcellularLocation>
        <location evidence="1">Cell membrane</location>
        <topology evidence="1">Multi-pass membrane protein</topology>
    </subcellularLocation>
</comment>
<evidence type="ECO:0000256" key="3">
    <source>
        <dbReference type="ARBA" id="ARBA00022475"/>
    </source>
</evidence>
<evidence type="ECO:0000256" key="2">
    <source>
        <dbReference type="ARBA" id="ARBA00005745"/>
    </source>
</evidence>
<protein>
    <recommendedName>
        <fullName evidence="8">Type II secretion system protein GspF domain-containing protein</fullName>
    </recommendedName>
</protein>
<keyword evidence="6 7" id="KW-0472">Membrane</keyword>
<dbReference type="KEGG" id="mcui:G8O30_07745"/>
<keyword evidence="10" id="KW-1185">Reference proteome</keyword>
<sequence length="338" mass="39481">MKNNKISIKQPEFFRLFSSLRETGYTELEAVQYMETLYPSWDWLLEVKNGLKEGIALSSILKSCGFSKDVCWQVYCAETHGHMKEALTMIYHSLIEKNLYMKQMKNTLKYPILLLLFFQCLLYGMKVFIHPFFHLLQPESSSSVVQPLLETVLFIIPIFLWCLLLLPILIILVLLKVNRVSNPLPYLSSLEKFPMINYFLTPLLEHQLTREWSFFIRSGFTHIEWLSVLEHQSLHPVLRVYSIRLSRKLKHGYTLGQSVSDLPFISDNLVKVVESGEKSGTIGRDLSTYSKDQLYRLQERIQSSLKWIQPMFFTLIAICIILLYLSLILPLLAMMQQI</sequence>
<gene>
    <name evidence="9" type="ORF">G8O30_07745</name>
</gene>
<dbReference type="InterPro" id="IPR003004">
    <property type="entry name" value="GspF/PilC"/>
</dbReference>
<name>A0A7S8CBD3_9BACI</name>
<evidence type="ECO:0000313" key="9">
    <source>
        <dbReference type="EMBL" id="QPC46860.1"/>
    </source>
</evidence>
<dbReference type="Proteomes" id="UP000593626">
    <property type="component" value="Chromosome"/>
</dbReference>
<evidence type="ECO:0000256" key="7">
    <source>
        <dbReference type="SAM" id="Phobius"/>
    </source>
</evidence>
<evidence type="ECO:0000259" key="8">
    <source>
        <dbReference type="Pfam" id="PF00482"/>
    </source>
</evidence>
<proteinExistence type="inferred from homology"/>
<evidence type="ECO:0000256" key="5">
    <source>
        <dbReference type="ARBA" id="ARBA00022989"/>
    </source>
</evidence>
<dbReference type="PANTHER" id="PTHR30012:SF0">
    <property type="entry name" value="TYPE II SECRETION SYSTEM PROTEIN F-RELATED"/>
    <property type="match status" value="1"/>
</dbReference>
<evidence type="ECO:0000313" key="10">
    <source>
        <dbReference type="Proteomes" id="UP000593626"/>
    </source>
</evidence>
<evidence type="ECO:0000256" key="4">
    <source>
        <dbReference type="ARBA" id="ARBA00022692"/>
    </source>
</evidence>
<reference evidence="9 10" key="1">
    <citation type="submission" date="2019-07" db="EMBL/GenBank/DDBJ databases">
        <title>Genome sequence of 2 isolates from Red Sea Mangroves.</title>
        <authorList>
            <person name="Sefrji F."/>
            <person name="Michoud G."/>
            <person name="Merlino G."/>
            <person name="Daffonchio D."/>
        </authorList>
    </citation>
    <scope>NUCLEOTIDE SEQUENCE [LARGE SCALE GENOMIC DNA]</scope>
    <source>
        <strain evidence="9 10">R1DC41</strain>
    </source>
</reference>
<keyword evidence="5 7" id="KW-1133">Transmembrane helix</keyword>
<dbReference type="Pfam" id="PF00482">
    <property type="entry name" value="T2SSF"/>
    <property type="match status" value="1"/>
</dbReference>
<feature type="transmembrane region" description="Helical" evidence="7">
    <location>
        <begin position="110"/>
        <end position="133"/>
    </location>
</feature>
<comment type="similarity">
    <text evidence="2">Belongs to the GSP F family.</text>
</comment>
<dbReference type="PANTHER" id="PTHR30012">
    <property type="entry name" value="GENERAL SECRETION PATHWAY PROTEIN"/>
    <property type="match status" value="1"/>
</dbReference>
<keyword evidence="4 7" id="KW-0812">Transmembrane</keyword>
<dbReference type="InterPro" id="IPR018076">
    <property type="entry name" value="T2SS_GspF_dom"/>
</dbReference>
<evidence type="ECO:0000256" key="1">
    <source>
        <dbReference type="ARBA" id="ARBA00004651"/>
    </source>
</evidence>
<dbReference type="Gene3D" id="1.20.81.30">
    <property type="entry name" value="Type II secretion system (T2SS), domain F"/>
    <property type="match status" value="1"/>
</dbReference>
<dbReference type="EMBL" id="CP049742">
    <property type="protein sequence ID" value="QPC46860.1"/>
    <property type="molecule type" value="Genomic_DNA"/>
</dbReference>